<proteinExistence type="predicted"/>
<comment type="caution">
    <text evidence="2">The sequence shown here is derived from an EMBL/GenBank/DDBJ whole genome shotgun (WGS) entry which is preliminary data.</text>
</comment>
<evidence type="ECO:0000256" key="1">
    <source>
        <dbReference type="SAM" id="MobiDB-lite"/>
    </source>
</evidence>
<gene>
    <name evidence="2" type="ORF">ACFOVU_19150</name>
</gene>
<name>A0ABV8FTS6_9ACTN</name>
<dbReference type="EMBL" id="JBHSBH010000012">
    <property type="protein sequence ID" value="MFC3998055.1"/>
    <property type="molecule type" value="Genomic_DNA"/>
</dbReference>
<reference evidence="3" key="1">
    <citation type="journal article" date="2019" name="Int. J. Syst. Evol. Microbiol.">
        <title>The Global Catalogue of Microorganisms (GCM) 10K type strain sequencing project: providing services to taxonomists for standard genome sequencing and annotation.</title>
        <authorList>
            <consortium name="The Broad Institute Genomics Platform"/>
            <consortium name="The Broad Institute Genome Sequencing Center for Infectious Disease"/>
            <person name="Wu L."/>
            <person name="Ma J."/>
        </authorList>
    </citation>
    <scope>NUCLEOTIDE SEQUENCE [LARGE SCALE GENOMIC DNA]</scope>
    <source>
        <strain evidence="3">TBRC 1826</strain>
    </source>
</reference>
<evidence type="ECO:0000313" key="2">
    <source>
        <dbReference type="EMBL" id="MFC3998055.1"/>
    </source>
</evidence>
<keyword evidence="3" id="KW-1185">Reference proteome</keyword>
<accession>A0ABV8FTS6</accession>
<sequence>MSADVGDRWRFTAALLGDAAAPEPDDAWARTARGAVVDAGSGVLCVATPHGEERFLIDGSTTFWCGREAGAGDLRPGDDVVVRLRPGGRWVADRVWARIARVTGVIAARSGDTLEIDVGHGRPHRAVEIPYRASGRIGVRHPVLEPGYLFDAVGVWDDGAMHALVPATTQPPFPMWDAPPRGRRRSAHAPAGAPPAGPAPETASDHRAPAEPPADPGRPPLLAGMRAVRLERAGYPRTFERRPWWRWPSPVPPGAADLMRRIAGPVGWYDPVDGAATHEDTRAQLSGAAYPALEPGACTGPGGCDDTDPCVALPLMSYGTSFSLRNDCTGESGALAVVDCGAASGHFCDRCAACETGGNGESGRIAMLTLSSFIALGGHPETGCFNATMTVG</sequence>
<organism evidence="2 3">
    <name type="scientific">Nocardiopsis sediminis</name>
    <dbReference type="NCBI Taxonomy" id="1778267"/>
    <lineage>
        <taxon>Bacteria</taxon>
        <taxon>Bacillati</taxon>
        <taxon>Actinomycetota</taxon>
        <taxon>Actinomycetes</taxon>
        <taxon>Streptosporangiales</taxon>
        <taxon>Nocardiopsidaceae</taxon>
        <taxon>Nocardiopsis</taxon>
    </lineage>
</organism>
<dbReference type="Proteomes" id="UP001595847">
    <property type="component" value="Unassembled WGS sequence"/>
</dbReference>
<evidence type="ECO:0000313" key="3">
    <source>
        <dbReference type="Proteomes" id="UP001595847"/>
    </source>
</evidence>
<protein>
    <submittedName>
        <fullName evidence="2">Uncharacterized protein</fullName>
    </submittedName>
</protein>
<feature type="compositionally biased region" description="Pro residues" evidence="1">
    <location>
        <begin position="210"/>
        <end position="219"/>
    </location>
</feature>
<feature type="region of interest" description="Disordered" evidence="1">
    <location>
        <begin position="172"/>
        <end position="221"/>
    </location>
</feature>
<dbReference type="RefSeq" id="WP_378535550.1">
    <property type="nucleotide sequence ID" value="NZ_JBHSBH010000012.1"/>
</dbReference>